<name>A0A136A324_9ALTE</name>
<feature type="chain" id="PRO_5007469585" description="PEP-CTERM sorting domain-containing protein" evidence="2">
    <location>
        <begin position="31"/>
        <end position="271"/>
    </location>
</feature>
<feature type="signal peptide" evidence="2">
    <location>
        <begin position="1"/>
        <end position="30"/>
    </location>
</feature>
<keyword evidence="1" id="KW-1133">Transmembrane helix</keyword>
<dbReference type="AlphaFoldDB" id="A0A136A324"/>
<protein>
    <recommendedName>
        <fullName evidence="5">PEP-CTERM sorting domain-containing protein</fullName>
    </recommendedName>
</protein>
<evidence type="ECO:0000256" key="1">
    <source>
        <dbReference type="SAM" id="Phobius"/>
    </source>
</evidence>
<keyword evidence="2" id="KW-0732">Signal</keyword>
<evidence type="ECO:0008006" key="5">
    <source>
        <dbReference type="Google" id="ProtNLM"/>
    </source>
</evidence>
<evidence type="ECO:0000256" key="2">
    <source>
        <dbReference type="SAM" id="SignalP"/>
    </source>
</evidence>
<dbReference type="STRING" id="1799789.AX660_06020"/>
<proteinExistence type="predicted"/>
<evidence type="ECO:0000313" key="3">
    <source>
        <dbReference type="EMBL" id="KXI29607.1"/>
    </source>
</evidence>
<sequence length="271" mass="28421">MTTLKPKWKTLTLTTLSALCSLCFLSSVQAAIIPVDINIQATNTFDEGYGDGVSSGDFSLITGGATITSTYAGATVTGTNPLTNNLVNTDDGIGFTGSALTTDDTFNVGFDSTIDVANNSVSDIYDIVFKLVFSNMVSANGIDAYADSEFTLFANGAELFFTDLVSDTVNGNEIDGVADGNFGGSLFAADTLFFNFALNPTDLLTLDLSWTLEGGDFDGGESAFDFSQFLSIESVTLRGGQVPPSVPAPGSLSLFVIALFGLVARNVRKNK</sequence>
<comment type="caution">
    <text evidence="3">The sequence shown here is derived from an EMBL/GenBank/DDBJ whole genome shotgun (WGS) entry which is preliminary data.</text>
</comment>
<keyword evidence="4" id="KW-1185">Reference proteome</keyword>
<gene>
    <name evidence="3" type="ORF">AX660_06020</name>
</gene>
<keyword evidence="1" id="KW-0472">Membrane</keyword>
<feature type="transmembrane region" description="Helical" evidence="1">
    <location>
        <begin position="246"/>
        <end position="264"/>
    </location>
</feature>
<accession>A0A136A324</accession>
<keyword evidence="1" id="KW-0812">Transmembrane</keyword>
<dbReference type="OrthoDB" id="6226992at2"/>
<evidence type="ECO:0000313" key="4">
    <source>
        <dbReference type="Proteomes" id="UP000070299"/>
    </source>
</evidence>
<dbReference type="Proteomes" id="UP000070299">
    <property type="component" value="Unassembled WGS sequence"/>
</dbReference>
<dbReference type="RefSeq" id="WP_068372378.1">
    <property type="nucleotide sequence ID" value="NZ_LSNE01000003.1"/>
</dbReference>
<organism evidence="3 4">
    <name type="scientific">Paraglaciecola hydrolytica</name>
    <dbReference type="NCBI Taxonomy" id="1799789"/>
    <lineage>
        <taxon>Bacteria</taxon>
        <taxon>Pseudomonadati</taxon>
        <taxon>Pseudomonadota</taxon>
        <taxon>Gammaproteobacteria</taxon>
        <taxon>Alteromonadales</taxon>
        <taxon>Alteromonadaceae</taxon>
        <taxon>Paraglaciecola</taxon>
    </lineage>
</organism>
<dbReference type="EMBL" id="LSNE01000003">
    <property type="protein sequence ID" value="KXI29607.1"/>
    <property type="molecule type" value="Genomic_DNA"/>
</dbReference>
<reference evidence="4" key="1">
    <citation type="submission" date="2016-02" db="EMBL/GenBank/DDBJ databases">
        <authorList>
            <person name="Schultz-Johansen M."/>
            <person name="Glaring M.A."/>
            <person name="Bech P.K."/>
            <person name="Stougaard P."/>
        </authorList>
    </citation>
    <scope>NUCLEOTIDE SEQUENCE [LARGE SCALE GENOMIC DNA]</scope>
    <source>
        <strain evidence="4">S66</strain>
    </source>
</reference>